<proteinExistence type="predicted"/>
<feature type="region of interest" description="Disordered" evidence="1">
    <location>
        <begin position="556"/>
        <end position="583"/>
    </location>
</feature>
<evidence type="ECO:0000256" key="1">
    <source>
        <dbReference type="SAM" id="MobiDB-lite"/>
    </source>
</evidence>
<sequence>MPRIQLQSAHHFSTWLHNEIVAEVPFGLSLRLRPLPMQGLATASRGGLVLVRPHVGHILASLTAETPVVLAELGADDGDAVETVELDAAAISRPASGCIQPTSGWYAFFLRTLMHLTSTNVSLPRHTETFSSSSSATCTVATTDGVGRKTALYATMLSHCAEWWDAGKTVQFTGARLYPHSLSMQRAMPLYRPFVFFDVMSEAAGRLADPSRLSGRGGSNSATRQRLLRVLHLLSVRGGWQLCVQRSSRSDESNAAATPSPTLLRQEEGWVHMDWLDYLTERCVEVDLRPAGDYNGLESLLRGAASQVWLDSGSATHSMPIAKPAVCTRSCGCVGGGGAGFAFAVPDVFVPLCAVLWHILSTEVEGAVLATLHRLLQQYLCGPFLAPSDRAGTPSTMRRGEETSILRYAFHALQTLVYSPGQAFACDLTHSDRSSVASSSASALSPPVAGPVTLSCIIPNGVCLLPLARDSASSRFFLQGLPTLVAPDGIVLRRHLLRVLLLRVDPEGDWLPPPEKLASQRSFYASFDAQRGGPCEGEDSGNEMSDDFALQEAREAGRRTVTRKGTAAAGQRTPPASLPSPPLSADHFLTEDRVISTLTAHVIHSGPFAQAVASARGLDRCLWLAAIRLFVYALLHGARVVITPERLPTFVNTFGYRHVPQLHRRLCELRGTFRKAAEDGGTLPLFTDIDDVPTGAAVISLLDAACQREPPIAVYVVDQVSLSGFSKLQVRSGVSGTAISAHAVSTAPASLPLLPILLCCDVLRHPCSFDEARDSSTPSGICELAHCGVLDVAELCHVSACWQPQKSPCSAEALMTRCAEVVASQDRDAPGMHDSRVFIAALHLVVTPSLTDVEDGASTQSVEWSVDNQARCGIHVDPWKAAAVESELRQPLLPTLLLVAPIQLQTVLYAGLLRKAALALLEALPNPCAGEAIMPNSMWDTARTGHSNVRGVVRGGGAFFVSLAAQARWLMRRLSLSPACAAAAATLTGVGVAIPRPFASSDPVSWGIGVGPQDHATIRFVLAILCESCAAMVTQLAQPLIEGGAAVGHLLSPLPNAQAFPVTRGRHARRLLWIEALRAAVEAPSAVPGQSLLHISHKSVDVMLSAEESGTAVDACFGANTLHERAMQWLSSDRCFSSPTSQSGGCSTEPPSSNFPFVEPLHTNARAVREALALVLRTLSATVS</sequence>
<dbReference type="OrthoDB" id="273544at2759"/>
<dbReference type="eggNOG" id="ENOG502SIEI">
    <property type="taxonomic scope" value="Eukaryota"/>
</dbReference>
<dbReference type="RefSeq" id="XP_010702026.1">
    <property type="nucleotide sequence ID" value="XM_010703724.1"/>
</dbReference>
<dbReference type="AlphaFoldDB" id="A0A088RZ78"/>
<dbReference type="VEuPathDB" id="TriTrypDB:LPAL13_320040700"/>
<keyword evidence="3" id="KW-1185">Reference proteome</keyword>
<gene>
    <name evidence="2" type="ORF">LPMP_323420</name>
</gene>
<dbReference type="EMBL" id="CP009401">
    <property type="protein sequence ID" value="AIO01226.1"/>
    <property type="molecule type" value="Genomic_DNA"/>
</dbReference>
<dbReference type="Proteomes" id="UP000063063">
    <property type="component" value="Chromosome 32"/>
</dbReference>
<dbReference type="GeneID" id="22578083"/>
<dbReference type="VEuPathDB" id="TriTrypDB:LPMP_323420"/>
<dbReference type="KEGG" id="lpan:LPMP_323420"/>
<evidence type="ECO:0000313" key="3">
    <source>
        <dbReference type="Proteomes" id="UP000063063"/>
    </source>
</evidence>
<accession>A0A088RZ78</accession>
<organism evidence="2 3">
    <name type="scientific">Leishmania panamensis</name>
    <dbReference type="NCBI Taxonomy" id="5679"/>
    <lineage>
        <taxon>Eukaryota</taxon>
        <taxon>Discoba</taxon>
        <taxon>Euglenozoa</taxon>
        <taxon>Kinetoplastea</taxon>
        <taxon>Metakinetoplastina</taxon>
        <taxon>Trypanosomatida</taxon>
        <taxon>Trypanosomatidae</taxon>
        <taxon>Leishmaniinae</taxon>
        <taxon>Leishmania</taxon>
        <taxon>Leishmania guyanensis species complex</taxon>
    </lineage>
</organism>
<protein>
    <submittedName>
        <fullName evidence="2">Uncharacterized protein</fullName>
    </submittedName>
</protein>
<name>A0A088RZ78_LEIPA</name>
<evidence type="ECO:0000313" key="2">
    <source>
        <dbReference type="EMBL" id="AIO01226.1"/>
    </source>
</evidence>
<reference evidence="2 3" key="1">
    <citation type="journal article" date="2015" name="Sci. Rep.">
        <title>The genome of Leishmania panamensis: insights into genomics of the L. (Viannia) subgenus.</title>
        <authorList>
            <person name="Llanes A."/>
            <person name="Restrepo C.M."/>
            <person name="Vecchio G.D."/>
            <person name="Anguizola F.J."/>
            <person name="Lleonart R."/>
        </authorList>
    </citation>
    <scope>NUCLEOTIDE SEQUENCE [LARGE SCALE GENOMIC DNA]</scope>
    <source>
        <strain evidence="2 3">MHOM/PA/94/PSC-1</strain>
    </source>
</reference>